<accession>A0A5C5RPC9</accession>
<gene>
    <name evidence="3" type="ORF">FK268_12680</name>
</gene>
<dbReference type="PROSITE" id="PS51318">
    <property type="entry name" value="TAT"/>
    <property type="match status" value="1"/>
</dbReference>
<reference evidence="3 4" key="1">
    <citation type="submission" date="2019-08" db="EMBL/GenBank/DDBJ databases">
        <title>Tsukamurella conjunctivitidis sp. nov., Tsukamurella assacharolytica sp. nov. and Tsukamurella sputae sp. nov. isolated from patients with conjunctivitis, bacteraemia (lymphoma) and respiratory infection (sputum) in Hong Kong.</title>
        <authorList>
            <person name="Fok K.M.N."/>
            <person name="Fong J.Y.H."/>
        </authorList>
    </citation>
    <scope>NUCLEOTIDE SEQUENCE [LARGE SCALE GENOMIC DNA]</scope>
    <source>
        <strain evidence="3 4">HKU70</strain>
    </source>
</reference>
<dbReference type="AlphaFoldDB" id="A0A5C5RPC9"/>
<feature type="chain" id="PRO_5022851630" evidence="2">
    <location>
        <begin position="33"/>
        <end position="168"/>
    </location>
</feature>
<dbReference type="OrthoDB" id="9859580at2"/>
<feature type="compositionally biased region" description="Basic and acidic residues" evidence="1">
    <location>
        <begin position="94"/>
        <end position="114"/>
    </location>
</feature>
<dbReference type="InterPro" id="IPR006311">
    <property type="entry name" value="TAT_signal"/>
</dbReference>
<evidence type="ECO:0000313" key="4">
    <source>
        <dbReference type="Proteomes" id="UP000319792"/>
    </source>
</evidence>
<evidence type="ECO:0000256" key="2">
    <source>
        <dbReference type="SAM" id="SignalP"/>
    </source>
</evidence>
<evidence type="ECO:0000313" key="3">
    <source>
        <dbReference type="EMBL" id="TWS24438.1"/>
    </source>
</evidence>
<proteinExistence type="predicted"/>
<keyword evidence="4" id="KW-1185">Reference proteome</keyword>
<dbReference type="Proteomes" id="UP000319792">
    <property type="component" value="Unassembled WGS sequence"/>
</dbReference>
<organism evidence="3 4">
    <name type="scientific">Tsukamurella sputi</name>
    <dbReference type="NCBI Taxonomy" id="2591848"/>
    <lineage>
        <taxon>Bacteria</taxon>
        <taxon>Bacillati</taxon>
        <taxon>Actinomycetota</taxon>
        <taxon>Actinomycetes</taxon>
        <taxon>Mycobacteriales</taxon>
        <taxon>Tsukamurellaceae</taxon>
        <taxon>Tsukamurella</taxon>
    </lineage>
</organism>
<feature type="region of interest" description="Disordered" evidence="1">
    <location>
        <begin position="30"/>
        <end position="168"/>
    </location>
</feature>
<feature type="signal peptide" evidence="2">
    <location>
        <begin position="1"/>
        <end position="32"/>
    </location>
</feature>
<comment type="caution">
    <text evidence="3">The sequence shown here is derived from an EMBL/GenBank/DDBJ whole genome shotgun (WGS) entry which is preliminary data.</text>
</comment>
<feature type="compositionally biased region" description="Polar residues" evidence="1">
    <location>
        <begin position="39"/>
        <end position="48"/>
    </location>
</feature>
<dbReference type="RefSeq" id="WP_146434480.1">
    <property type="nucleotide sequence ID" value="NZ_VIGV01000003.1"/>
</dbReference>
<protein>
    <submittedName>
        <fullName evidence="3">Uncharacterized protein</fullName>
    </submittedName>
</protein>
<dbReference type="EMBL" id="VIGV01000003">
    <property type="protein sequence ID" value="TWS24438.1"/>
    <property type="molecule type" value="Genomic_DNA"/>
</dbReference>
<evidence type="ECO:0000256" key="1">
    <source>
        <dbReference type="SAM" id="MobiDB-lite"/>
    </source>
</evidence>
<name>A0A5C5RPC9_9ACTN</name>
<sequence length="168" mass="17016">MNKHENRRTVAGAFAATALLAGLIFGTPVANADPGVGADSNSGVSVGTGSPAAGPNPSDGKGSPSFDVPVSIPAVTAENPTKPKDLPAGATPAEKAEHEKAVKAYEQAKAEYDRQVSANSNAKGAEYARQQAQRAKAEGQAAQHRGDGGSVPSKPWCPNNADSCPGNR</sequence>
<keyword evidence="2" id="KW-0732">Signal</keyword>